<dbReference type="InterPro" id="IPR018247">
    <property type="entry name" value="EF_Hand_1_Ca_BS"/>
</dbReference>
<dbReference type="EMBL" id="BRXX01000162">
    <property type="protein sequence ID" value="GMH94991.1"/>
    <property type="molecule type" value="Genomic_DNA"/>
</dbReference>
<evidence type="ECO:0000313" key="5">
    <source>
        <dbReference type="EMBL" id="GMH94991.1"/>
    </source>
</evidence>
<gene>
    <name evidence="5" type="ORF">TrVE_jg5342</name>
</gene>
<dbReference type="InterPro" id="IPR050145">
    <property type="entry name" value="Centrin_CML-like"/>
</dbReference>
<feature type="domain" description="EF-hand" evidence="4">
    <location>
        <begin position="40"/>
        <end position="75"/>
    </location>
</feature>
<proteinExistence type="predicted"/>
<dbReference type="GO" id="GO:0005509">
    <property type="term" value="F:calcium ion binding"/>
    <property type="evidence" value="ECO:0007669"/>
    <property type="project" value="InterPro"/>
</dbReference>
<dbReference type="Gene3D" id="1.10.238.10">
    <property type="entry name" value="EF-hand"/>
    <property type="match status" value="2"/>
</dbReference>
<keyword evidence="1" id="KW-0677">Repeat</keyword>
<dbReference type="SMART" id="SM00054">
    <property type="entry name" value="EFh"/>
    <property type="match status" value="4"/>
</dbReference>
<dbReference type="Pfam" id="PF13499">
    <property type="entry name" value="EF-hand_7"/>
    <property type="match status" value="2"/>
</dbReference>
<evidence type="ECO:0000256" key="3">
    <source>
        <dbReference type="SAM" id="MobiDB-lite"/>
    </source>
</evidence>
<evidence type="ECO:0000256" key="2">
    <source>
        <dbReference type="ARBA" id="ARBA00022837"/>
    </source>
</evidence>
<dbReference type="PROSITE" id="PS00018">
    <property type="entry name" value="EF_HAND_1"/>
    <property type="match status" value="1"/>
</dbReference>
<dbReference type="InterPro" id="IPR011992">
    <property type="entry name" value="EF-hand-dom_pair"/>
</dbReference>
<evidence type="ECO:0000256" key="1">
    <source>
        <dbReference type="ARBA" id="ARBA00022737"/>
    </source>
</evidence>
<dbReference type="Proteomes" id="UP001165160">
    <property type="component" value="Unassembled WGS sequence"/>
</dbReference>
<feature type="compositionally biased region" description="Basic residues" evidence="3">
    <location>
        <begin position="11"/>
        <end position="21"/>
    </location>
</feature>
<keyword evidence="6" id="KW-1185">Reference proteome</keyword>
<evidence type="ECO:0000259" key="4">
    <source>
        <dbReference type="PROSITE" id="PS50222"/>
    </source>
</evidence>
<protein>
    <recommendedName>
        <fullName evidence="4">EF-hand domain-containing protein</fullName>
    </recommendedName>
</protein>
<dbReference type="PROSITE" id="PS50222">
    <property type="entry name" value="EF_HAND_2"/>
    <property type="match status" value="2"/>
</dbReference>
<evidence type="ECO:0000313" key="6">
    <source>
        <dbReference type="Proteomes" id="UP001165160"/>
    </source>
</evidence>
<accession>A0A9W7BPD7</accession>
<comment type="caution">
    <text evidence="5">The sequence shown here is derived from an EMBL/GenBank/DDBJ whole genome shotgun (WGS) entry which is preliminary data.</text>
</comment>
<reference evidence="6" key="1">
    <citation type="journal article" date="2023" name="Commun. Biol.">
        <title>Genome analysis of Parmales, the sister group of diatoms, reveals the evolutionary specialization of diatoms from phago-mixotrophs to photoautotrophs.</title>
        <authorList>
            <person name="Ban H."/>
            <person name="Sato S."/>
            <person name="Yoshikawa S."/>
            <person name="Yamada K."/>
            <person name="Nakamura Y."/>
            <person name="Ichinomiya M."/>
            <person name="Sato N."/>
            <person name="Blanc-Mathieu R."/>
            <person name="Endo H."/>
            <person name="Kuwata A."/>
            <person name="Ogata H."/>
        </authorList>
    </citation>
    <scope>NUCLEOTIDE SEQUENCE [LARGE SCALE GENOMIC DNA]</scope>
    <source>
        <strain evidence="6">NIES 3699</strain>
    </source>
</reference>
<feature type="domain" description="EF-hand" evidence="4">
    <location>
        <begin position="115"/>
        <end position="150"/>
    </location>
</feature>
<keyword evidence="2" id="KW-0106">Calcium</keyword>
<sequence length="217" mass="23874">MGFADAMMRNTSKHAHAAQRGKRRAALEAKMHIYEVKIQGSSSTWKPLMDSFDTDGTGTLDANQLKQILKLWNEGIDPSDEQVAFIISIADESGQGSVNIDELGCAAGTWMALKDDQPFINETMAKYDTDKSGSLNKDQVKLMMTDLNDGIAPDDETVDLLISVADHSKTGEINRTEVRKAVQEWYGMAALMNDRKLKEKEAAERKAQPQGGCCVTS</sequence>
<name>A0A9W7BPD7_9STRA</name>
<organism evidence="5 6">
    <name type="scientific">Triparma verrucosa</name>
    <dbReference type="NCBI Taxonomy" id="1606542"/>
    <lineage>
        <taxon>Eukaryota</taxon>
        <taxon>Sar</taxon>
        <taxon>Stramenopiles</taxon>
        <taxon>Ochrophyta</taxon>
        <taxon>Bolidophyceae</taxon>
        <taxon>Parmales</taxon>
        <taxon>Triparmaceae</taxon>
        <taxon>Triparma</taxon>
    </lineage>
</organism>
<dbReference type="InterPro" id="IPR002048">
    <property type="entry name" value="EF_hand_dom"/>
</dbReference>
<feature type="region of interest" description="Disordered" evidence="3">
    <location>
        <begin position="1"/>
        <end position="21"/>
    </location>
</feature>
<dbReference type="PANTHER" id="PTHR23050">
    <property type="entry name" value="CALCIUM BINDING PROTEIN"/>
    <property type="match status" value="1"/>
</dbReference>
<dbReference type="AlphaFoldDB" id="A0A9W7BPD7"/>
<dbReference type="SUPFAM" id="SSF47473">
    <property type="entry name" value="EF-hand"/>
    <property type="match status" value="1"/>
</dbReference>